<evidence type="ECO:0000313" key="1">
    <source>
        <dbReference type="Proteomes" id="UP000887577"/>
    </source>
</evidence>
<dbReference type="Proteomes" id="UP000887577">
    <property type="component" value="Unplaced"/>
</dbReference>
<keyword evidence="1" id="KW-1185">Reference proteome</keyword>
<dbReference type="WBParaSite" id="PSU_v2.g12540.t1">
    <property type="protein sequence ID" value="PSU_v2.g12540.t1"/>
    <property type="gene ID" value="PSU_v2.g12540"/>
</dbReference>
<proteinExistence type="predicted"/>
<accession>A0A914Y179</accession>
<name>A0A914Y179_9BILA</name>
<protein>
    <submittedName>
        <fullName evidence="2">Uncharacterized protein</fullName>
    </submittedName>
</protein>
<sequence length="103" mass="11683">MARTQPNPLRTIPQALLDWRFSQGNYGSTQQTQGGPSLWSQEINQGDFQEVLNSLTEVTNFNDAENCLTEMKINVLTQIRDSVRGLVCQLVINRKPKNFSVEN</sequence>
<reference evidence="2" key="1">
    <citation type="submission" date="2022-11" db="UniProtKB">
        <authorList>
            <consortium name="WormBaseParasite"/>
        </authorList>
    </citation>
    <scope>IDENTIFICATION</scope>
</reference>
<evidence type="ECO:0000313" key="2">
    <source>
        <dbReference type="WBParaSite" id="PSU_v2.g12540.t1"/>
    </source>
</evidence>
<organism evidence="1 2">
    <name type="scientific">Panagrolaimus superbus</name>
    <dbReference type="NCBI Taxonomy" id="310955"/>
    <lineage>
        <taxon>Eukaryota</taxon>
        <taxon>Metazoa</taxon>
        <taxon>Ecdysozoa</taxon>
        <taxon>Nematoda</taxon>
        <taxon>Chromadorea</taxon>
        <taxon>Rhabditida</taxon>
        <taxon>Tylenchina</taxon>
        <taxon>Panagrolaimomorpha</taxon>
        <taxon>Panagrolaimoidea</taxon>
        <taxon>Panagrolaimidae</taxon>
        <taxon>Panagrolaimus</taxon>
    </lineage>
</organism>
<dbReference type="AlphaFoldDB" id="A0A914Y179"/>